<evidence type="ECO:0000313" key="2">
    <source>
        <dbReference type="EMBL" id="CEF70407.1"/>
    </source>
</evidence>
<feature type="compositionally biased region" description="Acidic residues" evidence="1">
    <location>
        <begin position="240"/>
        <end position="274"/>
    </location>
</feature>
<gene>
    <name evidence="2 4 5" type="ORF">SRAE_2000504000</name>
</gene>
<evidence type="ECO:0000313" key="3">
    <source>
        <dbReference type="Proteomes" id="UP000035682"/>
    </source>
</evidence>
<dbReference type="OMA" id="ENSWFER"/>
<evidence type="ECO:0000313" key="5">
    <source>
        <dbReference type="WormBase" id="SRAE_2000504000"/>
    </source>
</evidence>
<sequence>MSISSEISNEFGECEEEFEDTTIGSSILEDECSEEFGEIDDEDDDNNEDSFNSESDTKVTINLITPHKNEIALEETVSLCLINDEESIDDESIFDTEEDKSETLNEVLNSNTDNYKLINNNSDNNKENKEESKQLFSKYSILNTGSNECTNNQQNSKNLISNNIKTNESLNVNIDKREEDINEMNDEEANEEEEEEEEEDEEENVNCAKSSISTAIFNYIRWSKVSKIDEYDYVFQKNSDEEEEEEYDEEYDEEEEEEEEEDDDDDDEEIEEESLSPSFKEKLNKDLKIPHNINILEKIDKTLKNTLYNDNKCDYKIEMEAVDDDVKPNIDKRLSGNSKINPEKCNKNDNEVSLKNYTEKTVNDNIEVNNYKDTIDVSYTFPTSFFSNKTLNEINNDNECDIYDDYDDLRNSLKIENEILYELLFGWLIKKIKKLKQIEGEVDINYFKTLFGEKMKDIQKDYPNAYDKLYTICMEKIKSIIADEKY</sequence>
<keyword evidence="3" id="KW-1185">Reference proteome</keyword>
<feature type="region of interest" description="Disordered" evidence="1">
    <location>
        <begin position="183"/>
        <end position="207"/>
    </location>
</feature>
<dbReference type="GeneID" id="36382784"/>
<feature type="compositionally biased region" description="Acidic residues" evidence="1">
    <location>
        <begin position="28"/>
        <end position="48"/>
    </location>
</feature>
<reference evidence="2 3" key="1">
    <citation type="submission" date="2014-09" db="EMBL/GenBank/DDBJ databases">
        <authorList>
            <person name="Martin A.A."/>
        </authorList>
    </citation>
    <scope>NUCLEOTIDE SEQUENCE</scope>
    <source>
        <strain evidence="3">ED321</strain>
        <strain evidence="2">ED321 Heterogonic</strain>
    </source>
</reference>
<dbReference type="Proteomes" id="UP000035682">
    <property type="component" value="Unplaced"/>
</dbReference>
<feature type="compositionally biased region" description="Low complexity" evidence="1">
    <location>
        <begin position="1"/>
        <end position="11"/>
    </location>
</feature>
<feature type="region of interest" description="Disordered" evidence="1">
    <location>
        <begin position="236"/>
        <end position="282"/>
    </location>
</feature>
<reference evidence="4" key="2">
    <citation type="submission" date="2020-12" db="UniProtKB">
        <authorList>
            <consortium name="WormBaseParasite"/>
        </authorList>
    </citation>
    <scope>IDENTIFICATION</scope>
</reference>
<dbReference type="STRING" id="34506.A0A090N0B7"/>
<dbReference type="CTD" id="36382784"/>
<protein>
    <submittedName>
        <fullName evidence="2 4">Uncharacterized protein</fullName>
    </submittedName>
</protein>
<evidence type="ECO:0000313" key="4">
    <source>
        <dbReference type="WBParaSite" id="SRAE_2000504000.1"/>
    </source>
</evidence>
<organism evidence="2">
    <name type="scientific">Strongyloides ratti</name>
    <name type="common">Parasitic roundworm</name>
    <dbReference type="NCBI Taxonomy" id="34506"/>
    <lineage>
        <taxon>Eukaryota</taxon>
        <taxon>Metazoa</taxon>
        <taxon>Ecdysozoa</taxon>
        <taxon>Nematoda</taxon>
        <taxon>Chromadorea</taxon>
        <taxon>Rhabditida</taxon>
        <taxon>Tylenchina</taxon>
        <taxon>Panagrolaimomorpha</taxon>
        <taxon>Strongyloidoidea</taxon>
        <taxon>Strongyloididae</taxon>
        <taxon>Strongyloides</taxon>
    </lineage>
</organism>
<dbReference type="AlphaFoldDB" id="A0A090N0B7"/>
<dbReference type="WBParaSite" id="SRAE_2000504000.1">
    <property type="protein sequence ID" value="SRAE_2000504000.1"/>
    <property type="gene ID" value="WBGene00265291"/>
</dbReference>
<feature type="region of interest" description="Disordered" evidence="1">
    <location>
        <begin position="1"/>
        <end position="56"/>
    </location>
</feature>
<dbReference type="WormBase" id="SRAE_2000504000">
    <property type="protein sequence ID" value="SRP04451"/>
    <property type="gene ID" value="WBGene00265291"/>
</dbReference>
<proteinExistence type="predicted"/>
<accession>A0A090N0B7</accession>
<dbReference type="RefSeq" id="XP_024509604.1">
    <property type="nucleotide sequence ID" value="XM_024643999.1"/>
</dbReference>
<feature type="compositionally biased region" description="Acidic residues" evidence="1">
    <location>
        <begin position="183"/>
        <end position="204"/>
    </location>
</feature>
<name>A0A090N0B7_STRRB</name>
<dbReference type="EMBL" id="LN609529">
    <property type="protein sequence ID" value="CEF70407.1"/>
    <property type="molecule type" value="Genomic_DNA"/>
</dbReference>
<evidence type="ECO:0000256" key="1">
    <source>
        <dbReference type="SAM" id="MobiDB-lite"/>
    </source>
</evidence>